<dbReference type="AlphaFoldDB" id="A0A914E6I5"/>
<evidence type="ECO:0000313" key="3">
    <source>
        <dbReference type="WBParaSite" id="ACRNAN_scaffold61.g12959.t1"/>
    </source>
</evidence>
<organism evidence="2 3">
    <name type="scientific">Acrobeloides nanus</name>
    <dbReference type="NCBI Taxonomy" id="290746"/>
    <lineage>
        <taxon>Eukaryota</taxon>
        <taxon>Metazoa</taxon>
        <taxon>Ecdysozoa</taxon>
        <taxon>Nematoda</taxon>
        <taxon>Chromadorea</taxon>
        <taxon>Rhabditida</taxon>
        <taxon>Tylenchina</taxon>
        <taxon>Cephalobomorpha</taxon>
        <taxon>Cephaloboidea</taxon>
        <taxon>Cephalobidae</taxon>
        <taxon>Acrobeloides</taxon>
    </lineage>
</organism>
<sequence length="70" mass="8042">MKLFTGFILLVFLVLICNAENDAKITDEKQVEKEEHNRARRYGCGWGRRRKRYGCGGYGYGGYGGYGWGR</sequence>
<accession>A0A914E6I5</accession>
<dbReference type="Proteomes" id="UP000887540">
    <property type="component" value="Unplaced"/>
</dbReference>
<evidence type="ECO:0000313" key="2">
    <source>
        <dbReference type="Proteomes" id="UP000887540"/>
    </source>
</evidence>
<name>A0A914E6I5_9BILA</name>
<feature type="chain" id="PRO_5037663447" evidence="1">
    <location>
        <begin position="20"/>
        <end position="70"/>
    </location>
</feature>
<keyword evidence="1" id="KW-0732">Signal</keyword>
<reference evidence="3" key="1">
    <citation type="submission" date="2022-11" db="UniProtKB">
        <authorList>
            <consortium name="WormBaseParasite"/>
        </authorList>
    </citation>
    <scope>IDENTIFICATION</scope>
</reference>
<evidence type="ECO:0000256" key="1">
    <source>
        <dbReference type="SAM" id="SignalP"/>
    </source>
</evidence>
<proteinExistence type="predicted"/>
<protein>
    <submittedName>
        <fullName evidence="3">Uncharacterized protein</fullName>
    </submittedName>
</protein>
<feature type="signal peptide" evidence="1">
    <location>
        <begin position="1"/>
        <end position="19"/>
    </location>
</feature>
<keyword evidence="2" id="KW-1185">Reference proteome</keyword>
<dbReference type="WBParaSite" id="ACRNAN_scaffold61.g12959.t1">
    <property type="protein sequence ID" value="ACRNAN_scaffold61.g12959.t1"/>
    <property type="gene ID" value="ACRNAN_scaffold61.g12959"/>
</dbReference>